<sequence>MGSTRRRVTVAEEEENIDLEKGENVEIRFRITDGVDIGPGGYASSLTVEALKQQLVALWPEGTPRTPNSGNDLNLVYNGKIMENGMTVADCIKTCVRLPDGVITMHVTVRTPAAEIERDRRELELLRLERCNCNII</sequence>
<dbReference type="Pfam" id="PF13881">
    <property type="entry name" value="Rad60-SLD_2"/>
    <property type="match status" value="1"/>
</dbReference>
<dbReference type="Proteomes" id="UP000593562">
    <property type="component" value="Unassembled WGS sequence"/>
</dbReference>
<protein>
    <submittedName>
        <fullName evidence="2">Membrane-anchored ubiquitin-fold protein 3-like</fullName>
    </submittedName>
</protein>
<proteinExistence type="predicted"/>
<dbReference type="SUPFAM" id="SSF54236">
    <property type="entry name" value="Ubiquitin-like"/>
    <property type="match status" value="1"/>
</dbReference>
<organism evidence="2 3">
    <name type="scientific">Tripterygium wilfordii</name>
    <name type="common">Thunder God vine</name>
    <dbReference type="NCBI Taxonomy" id="458696"/>
    <lineage>
        <taxon>Eukaryota</taxon>
        <taxon>Viridiplantae</taxon>
        <taxon>Streptophyta</taxon>
        <taxon>Embryophyta</taxon>
        <taxon>Tracheophyta</taxon>
        <taxon>Spermatophyta</taxon>
        <taxon>Magnoliopsida</taxon>
        <taxon>eudicotyledons</taxon>
        <taxon>Gunneridae</taxon>
        <taxon>Pentapetalae</taxon>
        <taxon>rosids</taxon>
        <taxon>fabids</taxon>
        <taxon>Celastrales</taxon>
        <taxon>Celastraceae</taxon>
        <taxon>Tripterygium</taxon>
    </lineage>
</organism>
<dbReference type="PANTHER" id="PTHR13169:SF12">
    <property type="entry name" value="MEMBRANE-ANCHORED UBIQUITIN-FOLD PROTEIN"/>
    <property type="match status" value="1"/>
</dbReference>
<keyword evidence="3" id="KW-1185">Reference proteome</keyword>
<gene>
    <name evidence="2" type="ORF">HS088_TW17G00227</name>
</gene>
<dbReference type="Gene3D" id="3.10.20.90">
    <property type="entry name" value="Phosphatidylinositol 3-kinase Catalytic Subunit, Chain A, domain 1"/>
    <property type="match status" value="1"/>
</dbReference>
<dbReference type="InterPro" id="IPR040015">
    <property type="entry name" value="UBL3-like"/>
</dbReference>
<name>A0A7J7CFQ0_TRIWF</name>
<dbReference type="AlphaFoldDB" id="A0A7J7CFQ0"/>
<dbReference type="InParanoid" id="A0A7J7CFQ0"/>
<evidence type="ECO:0000259" key="1">
    <source>
        <dbReference type="Pfam" id="PF13881"/>
    </source>
</evidence>
<dbReference type="InterPro" id="IPR029071">
    <property type="entry name" value="Ubiquitin-like_domsf"/>
</dbReference>
<evidence type="ECO:0000313" key="2">
    <source>
        <dbReference type="EMBL" id="KAF5732697.1"/>
    </source>
</evidence>
<reference evidence="2 3" key="1">
    <citation type="journal article" date="2020" name="Nat. Commun.">
        <title>Genome of Tripterygium wilfordii and identification of cytochrome P450 involved in triptolide biosynthesis.</title>
        <authorList>
            <person name="Tu L."/>
            <person name="Su P."/>
            <person name="Zhang Z."/>
            <person name="Gao L."/>
            <person name="Wang J."/>
            <person name="Hu T."/>
            <person name="Zhou J."/>
            <person name="Zhang Y."/>
            <person name="Zhao Y."/>
            <person name="Liu Y."/>
            <person name="Song Y."/>
            <person name="Tong Y."/>
            <person name="Lu Y."/>
            <person name="Yang J."/>
            <person name="Xu C."/>
            <person name="Jia M."/>
            <person name="Peters R.J."/>
            <person name="Huang L."/>
            <person name="Gao W."/>
        </authorList>
    </citation>
    <scope>NUCLEOTIDE SEQUENCE [LARGE SCALE GENOMIC DNA]</scope>
    <source>
        <strain evidence="3">cv. XIE 37</strain>
        <tissue evidence="2">Leaf</tissue>
    </source>
</reference>
<dbReference type="CDD" id="cd01814">
    <property type="entry name" value="Ubl_MUBs_plant"/>
    <property type="match status" value="1"/>
</dbReference>
<dbReference type="EMBL" id="JAAARO010000017">
    <property type="protein sequence ID" value="KAF5732697.1"/>
    <property type="molecule type" value="Genomic_DNA"/>
</dbReference>
<comment type="caution">
    <text evidence="2">The sequence shown here is derived from an EMBL/GenBank/DDBJ whole genome shotgun (WGS) entry which is preliminary data.</text>
</comment>
<evidence type="ECO:0000313" key="3">
    <source>
        <dbReference type="Proteomes" id="UP000593562"/>
    </source>
</evidence>
<feature type="domain" description="UBL3-like ubiquitin" evidence="1">
    <location>
        <begin position="23"/>
        <end position="133"/>
    </location>
</feature>
<dbReference type="OrthoDB" id="1043111at2759"/>
<dbReference type="InterPro" id="IPR039540">
    <property type="entry name" value="UBL3-like_ubiquitin_dom"/>
</dbReference>
<dbReference type="PANTHER" id="PTHR13169">
    <property type="entry name" value="UBIQUITIN-LIKE PROTEIN 3 HCG-1 PROTEIN"/>
    <property type="match status" value="1"/>
</dbReference>
<accession>A0A7J7CFQ0</accession>